<dbReference type="InterPro" id="IPR050378">
    <property type="entry name" value="Metallo-dep_Hydrolases_sf"/>
</dbReference>
<evidence type="ECO:0000259" key="2">
    <source>
        <dbReference type="Pfam" id="PF07969"/>
    </source>
</evidence>
<comment type="caution">
    <text evidence="3">The sequence shown here is derived from an EMBL/GenBank/DDBJ whole genome shotgun (WGS) entry which is preliminary data.</text>
</comment>
<dbReference type="InterPro" id="IPR013108">
    <property type="entry name" value="Amidohydro_3"/>
</dbReference>
<dbReference type="Gene3D" id="3.20.20.140">
    <property type="entry name" value="Metal-dependent hydrolases"/>
    <property type="match status" value="1"/>
</dbReference>
<evidence type="ECO:0000256" key="1">
    <source>
        <dbReference type="ARBA" id="ARBA00022490"/>
    </source>
</evidence>
<dbReference type="SUPFAM" id="SSF51338">
    <property type="entry name" value="Composite domain of metallo-dependent hydrolases"/>
    <property type="match status" value="1"/>
</dbReference>
<dbReference type="AlphaFoldDB" id="A0AA40JIB4"/>
<feature type="domain" description="Amidohydrolase 3" evidence="2">
    <location>
        <begin position="46"/>
        <end position="255"/>
    </location>
</feature>
<gene>
    <name evidence="3" type="ORF">Y036_6139</name>
</gene>
<accession>A0AA40JIB4</accession>
<dbReference type="Proteomes" id="UP000030475">
    <property type="component" value="Unassembled WGS sequence"/>
</dbReference>
<feature type="domain" description="Amidohydrolase 3" evidence="2">
    <location>
        <begin position="338"/>
        <end position="455"/>
    </location>
</feature>
<dbReference type="CDD" id="cd01297">
    <property type="entry name" value="D-aminoacylase"/>
    <property type="match status" value="1"/>
</dbReference>
<keyword evidence="1" id="KW-0963">Cytoplasm</keyword>
<evidence type="ECO:0000313" key="3">
    <source>
        <dbReference type="EMBL" id="KGX17071.1"/>
    </source>
</evidence>
<proteinExistence type="predicted"/>
<reference evidence="3 4" key="1">
    <citation type="submission" date="2014-08" db="EMBL/GenBank/DDBJ databases">
        <authorList>
            <person name="Bunnell A."/>
            <person name="Chain P.S."/>
            <person name="Chertkov O."/>
            <person name="Currie B.J."/>
            <person name="Daligault H.E."/>
            <person name="Davenport K.W."/>
            <person name="Davis C."/>
            <person name="Gleasner C.D."/>
            <person name="Johnson S.L."/>
            <person name="Kaestli M."/>
            <person name="Koren S."/>
            <person name="Kunde Y.A."/>
            <person name="Mayo M."/>
            <person name="McMurry K.K."/>
            <person name="Price E.P."/>
            <person name="Reitenga K.G."/>
            <person name="Robison R."/>
            <person name="Rosovitz M.J."/>
            <person name="Sarovich D.S."/>
            <person name="Teshima H."/>
        </authorList>
    </citation>
    <scope>NUCLEOTIDE SEQUENCE [LARGE SCALE GENOMIC DNA]</scope>
    <source>
        <strain evidence="3 4">MSHR44</strain>
    </source>
</reference>
<dbReference type="PANTHER" id="PTHR11647">
    <property type="entry name" value="HYDRANTOINASE/DIHYDROPYRIMIDINASE FAMILY MEMBER"/>
    <property type="match status" value="1"/>
</dbReference>
<dbReference type="GO" id="GO:0016811">
    <property type="term" value="F:hydrolase activity, acting on carbon-nitrogen (but not peptide) bonds, in linear amides"/>
    <property type="evidence" value="ECO:0007669"/>
    <property type="project" value="InterPro"/>
</dbReference>
<dbReference type="EMBL" id="JQIM01000007">
    <property type="protein sequence ID" value="KGX17071.1"/>
    <property type="molecule type" value="Genomic_DNA"/>
</dbReference>
<dbReference type="Gene3D" id="3.30.1490.130">
    <property type="entry name" value="D-aminoacylase. Domain 3"/>
    <property type="match status" value="1"/>
</dbReference>
<dbReference type="SUPFAM" id="SSF51556">
    <property type="entry name" value="Metallo-dependent hydrolases"/>
    <property type="match status" value="1"/>
</dbReference>
<dbReference type="Gene3D" id="2.30.40.10">
    <property type="entry name" value="Urease, subunit C, domain 1"/>
    <property type="match status" value="1"/>
</dbReference>
<evidence type="ECO:0000313" key="4">
    <source>
        <dbReference type="Proteomes" id="UP000030475"/>
    </source>
</evidence>
<name>A0AA40JIB4_BURPE</name>
<dbReference type="InterPro" id="IPR032466">
    <property type="entry name" value="Metal_Hydrolase"/>
</dbReference>
<organism evidence="3 4">
    <name type="scientific">Burkholderia pseudomallei</name>
    <name type="common">Pseudomonas pseudomallei</name>
    <dbReference type="NCBI Taxonomy" id="28450"/>
    <lineage>
        <taxon>Bacteria</taxon>
        <taxon>Pseudomonadati</taxon>
        <taxon>Pseudomonadota</taxon>
        <taxon>Betaproteobacteria</taxon>
        <taxon>Burkholderiales</taxon>
        <taxon>Burkholderiaceae</taxon>
        <taxon>Burkholderia</taxon>
        <taxon>pseudomallei group</taxon>
    </lineage>
</organism>
<protein>
    <recommendedName>
        <fullName evidence="2">Amidohydrolase 3 domain-containing protein</fullName>
    </recommendedName>
</protein>
<dbReference type="Pfam" id="PF07969">
    <property type="entry name" value="Amidohydro_3"/>
    <property type="match status" value="2"/>
</dbReference>
<dbReference type="RefSeq" id="WP_229656379.1">
    <property type="nucleotide sequence ID" value="NZ_KN323090.1"/>
</dbReference>
<dbReference type="PANTHER" id="PTHR11647:SF1">
    <property type="entry name" value="COLLAPSIN RESPONSE MEDIATOR PROTEIN"/>
    <property type="match status" value="1"/>
</dbReference>
<dbReference type="InterPro" id="IPR011059">
    <property type="entry name" value="Metal-dep_hydrolase_composite"/>
</dbReference>
<dbReference type="InterPro" id="IPR023100">
    <property type="entry name" value="D-aminoacylase_insert_dom_sf"/>
</dbReference>
<sequence length="482" mass="51980">MSHLLIRGAMMIDGSGASAHVADVRIRDGRIAEVGPDLETGDAEPFDAAGQCLAPGFIDVHTHDDHAVIERPDMLCKISQGVTAVVVGNCGMSVAPLVASQAPEPLGILGPDSAFRHTRYADYVAAVNEARPATNVVGLIGHSTVRLAVMEDTARPASGAERERMAELVEEAMAAGAAGMSSGVFYAPGTCADVSELACLAEVVAAYGGVYTAHIRDEYDGVLEALEEAFSVAHRAGLPVVISHHKCAGPKNWGRTRETLAYIERIRRRQPVAVDAYPYVAGSTVLREDLVDGRIDVLLTWSKPYPDFAGRLLADIAAEWNCSQQVACKRLQPGGACYFQMREDDIRRVLAYPHTMIGSDGLPFDSHPHPRLWGAFARVLGHYSRDEGLFPIEEAVRRMTGLPAKQFGLRDRGRIAPGCIADLALFDPMRIRDQATYSDPEQPASGLTQVWVGGIPAYSPGTGVVARNGRFLRRDRSTSDLL</sequence>